<dbReference type="AlphaFoldDB" id="T0MI38"/>
<dbReference type="Proteomes" id="UP000053780">
    <property type="component" value="Unassembled WGS sequence"/>
</dbReference>
<dbReference type="EMBL" id="KE647264">
    <property type="protein sequence ID" value="EQB60645.1"/>
    <property type="molecule type" value="Genomic_DNA"/>
</dbReference>
<dbReference type="VEuPathDB" id="MicrosporidiaDB:NAPIS_ORF01787"/>
<evidence type="ECO:0000313" key="2">
    <source>
        <dbReference type="EMBL" id="EQB60645.1"/>
    </source>
</evidence>
<accession>T0MI38</accession>
<keyword evidence="3" id="KW-1185">Reference proteome</keyword>
<reference evidence="2 3" key="1">
    <citation type="journal article" date="2013" name="BMC Genomics">
        <title>Genome sequencing and comparative genomics of honey bee microsporidia, Nosema apis reveal novel insights into host-parasite interactions.</title>
        <authorList>
            <person name="Chen Yp."/>
            <person name="Pettis J.S."/>
            <person name="Zhao Y."/>
            <person name="Liu X."/>
            <person name="Tallon L.J."/>
            <person name="Sadzewicz L.D."/>
            <person name="Li R."/>
            <person name="Zheng H."/>
            <person name="Huang S."/>
            <person name="Zhang X."/>
            <person name="Hamilton M.C."/>
            <person name="Pernal S.F."/>
            <person name="Melathopoulos A.P."/>
            <person name="Yan X."/>
            <person name="Evans J.D."/>
        </authorList>
    </citation>
    <scope>NUCLEOTIDE SEQUENCE [LARGE SCALE GENOMIC DNA]</scope>
    <source>
        <strain evidence="2 3">BRL 01</strain>
    </source>
</reference>
<organism evidence="2 3">
    <name type="scientific">Vairimorpha apis BRL 01</name>
    <dbReference type="NCBI Taxonomy" id="1037528"/>
    <lineage>
        <taxon>Eukaryota</taxon>
        <taxon>Fungi</taxon>
        <taxon>Fungi incertae sedis</taxon>
        <taxon>Microsporidia</taxon>
        <taxon>Nosematidae</taxon>
        <taxon>Vairimorpha</taxon>
    </lineage>
</organism>
<protein>
    <submittedName>
        <fullName evidence="2">Uncharacterized protein</fullName>
    </submittedName>
</protein>
<sequence>MDPRINKNIDRLQIRPQSANFFDLNTDQKRMFDVQQSQPFNTKSGSNIKVYPEFDNFEHDAFYREDVTKGTMDDFYSPSINKQINPSDFSISKGPTNNFNISKGLSHDFYSLNNKQNNLSDFSRSVSQPSLNLNDFDFLKERMEARVKEEEEKKNVASKKSMSQREQFELFRKY</sequence>
<evidence type="ECO:0000313" key="3">
    <source>
        <dbReference type="Proteomes" id="UP000053780"/>
    </source>
</evidence>
<proteinExistence type="predicted"/>
<name>T0MI38_9MICR</name>
<gene>
    <name evidence="2" type="ORF">NAPIS_ORF01787</name>
</gene>
<dbReference type="HOGENOM" id="CLU_1540491_0_0_1"/>
<evidence type="ECO:0000256" key="1">
    <source>
        <dbReference type="SAM" id="MobiDB-lite"/>
    </source>
</evidence>
<feature type="region of interest" description="Disordered" evidence="1">
    <location>
        <begin position="149"/>
        <end position="174"/>
    </location>
</feature>